<dbReference type="HOGENOM" id="CLU_043261_0_0_0"/>
<organism evidence="1 2">
    <name type="scientific">Persephonella marina (strain DSM 14350 / EX-H1)</name>
    <dbReference type="NCBI Taxonomy" id="123214"/>
    <lineage>
        <taxon>Bacteria</taxon>
        <taxon>Pseudomonadati</taxon>
        <taxon>Aquificota</taxon>
        <taxon>Aquificia</taxon>
        <taxon>Aquificales</taxon>
        <taxon>Hydrogenothermaceae</taxon>
        <taxon>Persephonella</taxon>
    </lineage>
</organism>
<gene>
    <name evidence="1" type="ordered locus">PERMA_1372</name>
</gene>
<dbReference type="InterPro" id="IPR029058">
    <property type="entry name" value="AB_hydrolase_fold"/>
</dbReference>
<dbReference type="KEGG" id="pmx:PERMA_1372"/>
<dbReference type="AlphaFoldDB" id="C0QR46"/>
<accession>C0QR46</accession>
<dbReference type="EMBL" id="CP001230">
    <property type="protein sequence ID" value="ACO04718.1"/>
    <property type="molecule type" value="Genomic_DNA"/>
</dbReference>
<dbReference type="Proteomes" id="UP000001366">
    <property type="component" value="Chromosome"/>
</dbReference>
<dbReference type="PaxDb" id="123214-PERMA_1372"/>
<dbReference type="STRING" id="123214.PERMA_1372"/>
<proteinExistence type="predicted"/>
<evidence type="ECO:0000313" key="1">
    <source>
        <dbReference type="EMBL" id="ACO04718.1"/>
    </source>
</evidence>
<sequence>MKEITLILHGWSDCSESFKDVKAFLIKNGIGSVDTIYYADYESREDNVTYEDVIDGLYDRFREKGFIDKEGNKLVDLNVIVHSTGGLVIRHFIAEYYRHRIDKCPVKKIIMLAPANFGSPLAHYGKSLLGMVFKGRYKFGDMFEVGRRLLNGLELASPYQWKLAHMDLLKERPYYNRNQIQTFIFVGNKGYGGLRKLVNKKGTDGTVVVCGTNLNPVKFILDFSREGKAVDVYVKDYRFDTAFAVLRNYDHGSIVDDIKPGRKSQIADLVLRAIKIKKPEEYAEFKKELEEITEKTFKNREIYQQFIVRAVDDHNKPIKDYTIEFFVYKYNGRYIRNGEFTKKKISAEEEYWSRRFHELITDEFHNNSTDPSFRRFIVGIKKLKNEIKECCKSLGSDIVLSMKIYVPRVDEGIYYETEKLKNIILLRTENGQIVDEKPSLFYPNTTTLIEMKINRSTKYVTVDIKPRKH</sequence>
<dbReference type="eggNOG" id="COG1075">
    <property type="taxonomic scope" value="Bacteria"/>
</dbReference>
<evidence type="ECO:0000313" key="2">
    <source>
        <dbReference type="Proteomes" id="UP000001366"/>
    </source>
</evidence>
<dbReference type="Gene3D" id="3.40.50.1820">
    <property type="entry name" value="alpha/beta hydrolase"/>
    <property type="match status" value="1"/>
</dbReference>
<dbReference type="SUPFAM" id="SSF53474">
    <property type="entry name" value="alpha/beta-Hydrolases"/>
    <property type="match status" value="1"/>
</dbReference>
<reference evidence="1 2" key="1">
    <citation type="journal article" date="2009" name="J. Bacteriol.">
        <title>Complete and draft genome sequences of six members of the Aquificales.</title>
        <authorList>
            <person name="Reysenbach A.L."/>
            <person name="Hamamura N."/>
            <person name="Podar M."/>
            <person name="Griffiths E."/>
            <person name="Ferreira S."/>
            <person name="Hochstein R."/>
            <person name="Heidelberg J."/>
            <person name="Johnson J."/>
            <person name="Mead D."/>
            <person name="Pohorille A."/>
            <person name="Sarmiento M."/>
            <person name="Schweighofer K."/>
            <person name="Seshadri R."/>
            <person name="Voytek M.A."/>
        </authorList>
    </citation>
    <scope>NUCLEOTIDE SEQUENCE [LARGE SCALE GENOMIC DNA]</scope>
    <source>
        <strain evidence="2">DSM 14350 / EX-H1</strain>
    </source>
</reference>
<dbReference type="ESTHER" id="permh-c0qr46">
    <property type="family name" value="PlaB"/>
</dbReference>
<protein>
    <submittedName>
        <fullName evidence="1">Uncharacterized protein</fullName>
    </submittedName>
</protein>
<name>C0QR46_PERMH</name>
<dbReference type="RefSeq" id="WP_012676954.1">
    <property type="nucleotide sequence ID" value="NC_012440.1"/>
</dbReference>
<keyword evidence="2" id="KW-1185">Reference proteome</keyword>